<accession>A0A252EF63</accession>
<dbReference type="EMBL" id="JOOZ01000108">
    <property type="protein sequence ID" value="OUL64863.1"/>
    <property type="molecule type" value="Genomic_DNA"/>
</dbReference>
<proteinExistence type="predicted"/>
<sequence length="77" mass="8507">MKRSAIVLCGLFFSCFLCACSTPTIKPVCPQITPWTADFQKQAAAEIRDNPALVALPEIARQDVVLRDQVRACQRGK</sequence>
<keyword evidence="1" id="KW-0732">Signal</keyword>
<dbReference type="PROSITE" id="PS51257">
    <property type="entry name" value="PROKAR_LIPOPROTEIN"/>
    <property type="match status" value="1"/>
</dbReference>
<dbReference type="AlphaFoldDB" id="A0A252EF63"/>
<evidence type="ECO:0000313" key="3">
    <source>
        <dbReference type="Proteomes" id="UP000195072"/>
    </source>
</evidence>
<organism evidence="2 3">
    <name type="scientific">Acetobacter senegalensis</name>
    <dbReference type="NCBI Taxonomy" id="446692"/>
    <lineage>
        <taxon>Bacteria</taxon>
        <taxon>Pseudomonadati</taxon>
        <taxon>Pseudomonadota</taxon>
        <taxon>Alphaproteobacteria</taxon>
        <taxon>Acetobacterales</taxon>
        <taxon>Acetobacteraceae</taxon>
        <taxon>Acetobacter</taxon>
    </lineage>
</organism>
<dbReference type="Proteomes" id="UP000195072">
    <property type="component" value="Unassembled WGS sequence"/>
</dbReference>
<comment type="caution">
    <text evidence="2">The sequence shown here is derived from an EMBL/GenBank/DDBJ whole genome shotgun (WGS) entry which is preliminary data.</text>
</comment>
<name>A0A252EF63_9PROT</name>
<feature type="chain" id="PRO_5012942418" evidence="1">
    <location>
        <begin position="20"/>
        <end position="77"/>
    </location>
</feature>
<gene>
    <name evidence="2" type="ORF">HK16_01070</name>
</gene>
<evidence type="ECO:0000256" key="1">
    <source>
        <dbReference type="SAM" id="SignalP"/>
    </source>
</evidence>
<protein>
    <submittedName>
        <fullName evidence="2">Uncharacterized protein</fullName>
    </submittedName>
</protein>
<evidence type="ECO:0000313" key="2">
    <source>
        <dbReference type="EMBL" id="OUL64863.1"/>
    </source>
</evidence>
<feature type="signal peptide" evidence="1">
    <location>
        <begin position="1"/>
        <end position="19"/>
    </location>
</feature>
<reference evidence="2 3" key="1">
    <citation type="submission" date="2014-06" db="EMBL/GenBank/DDBJ databases">
        <authorList>
            <person name="Ju J."/>
            <person name="Zhang J."/>
        </authorList>
    </citation>
    <scope>NUCLEOTIDE SEQUENCE [LARGE SCALE GENOMIC DNA]</scope>
    <source>
        <strain evidence="2">DmL_050</strain>
    </source>
</reference>